<protein>
    <submittedName>
        <fullName evidence="2">Type III secretion protein</fullName>
    </submittedName>
</protein>
<dbReference type="RefSeq" id="WP_083429601.1">
    <property type="nucleotide sequence ID" value="NZ_CP021659.1"/>
</dbReference>
<keyword evidence="1" id="KW-0175">Coiled coil</keyword>
<organism evidence="2 3">
    <name type="scientific">Candidatus Fukatsuia symbiotica</name>
    <dbReference type="NCBI Taxonomy" id="1878942"/>
    <lineage>
        <taxon>Bacteria</taxon>
        <taxon>Pseudomonadati</taxon>
        <taxon>Pseudomonadota</taxon>
        <taxon>Gammaproteobacteria</taxon>
        <taxon>Enterobacterales</taxon>
        <taxon>Yersiniaceae</taxon>
        <taxon>Candidatus Fukatsuia</taxon>
    </lineage>
</organism>
<dbReference type="AlphaFoldDB" id="A0A2U8IAQ3"/>
<evidence type="ECO:0000313" key="2">
    <source>
        <dbReference type="EMBL" id="AWK15334.1"/>
    </source>
</evidence>
<gene>
    <name evidence="2" type="ORF">CCS41_05100</name>
</gene>
<reference evidence="2 3" key="1">
    <citation type="submission" date="2017-05" db="EMBL/GenBank/DDBJ databases">
        <title>Genome sequence of Candidatus Fukatsuia symbiotica and Candidatus Hamiltonella defensa from Acyrthosiphon pisum strain 5D.</title>
        <authorList>
            <person name="Patel V.A."/>
            <person name="Chevignon G."/>
            <person name="Russell J.A."/>
            <person name="Oliver K.M."/>
        </authorList>
    </citation>
    <scope>NUCLEOTIDE SEQUENCE [LARGE SCALE GENOMIC DNA]</scope>
    <source>
        <strain evidence="2 3">5D</strain>
    </source>
</reference>
<evidence type="ECO:0000256" key="1">
    <source>
        <dbReference type="SAM" id="Coils"/>
    </source>
</evidence>
<accession>A0A2U8IAQ3</accession>
<dbReference type="STRING" id="1878942.GCA_900128755_01233"/>
<dbReference type="EMBL" id="CP021659">
    <property type="protein sequence ID" value="AWK15334.1"/>
    <property type="molecule type" value="Genomic_DNA"/>
</dbReference>
<dbReference type="KEGG" id="fsm:CCS41_05100"/>
<evidence type="ECO:0000313" key="3">
    <source>
        <dbReference type="Proteomes" id="UP000261875"/>
    </source>
</evidence>
<feature type="coiled-coil region" evidence="1">
    <location>
        <begin position="101"/>
        <end position="139"/>
    </location>
</feature>
<dbReference type="Proteomes" id="UP000261875">
    <property type="component" value="Chromosome"/>
</dbReference>
<name>A0A2U8IAQ3_9GAMM</name>
<sequence length="143" mass="16741">MRSGTNIKAARARAGVITLGRLLGIRERREQSLRRGIAQYCQQQAELNEQLAASRVKRQQLCQQLRELTQWCGLLAPAEFSEQKDQLHQLYQQERGQQSQISELLEQGQQLAEKVEEQRALLQRNLREQEKLRILIEDESNRY</sequence>
<dbReference type="OrthoDB" id="6481115at2"/>
<keyword evidence="3" id="KW-1185">Reference proteome</keyword>
<proteinExistence type="predicted"/>